<dbReference type="InterPro" id="IPR000281">
    <property type="entry name" value="HTH_RpiR"/>
</dbReference>
<dbReference type="InterPro" id="IPR001347">
    <property type="entry name" value="SIS_dom"/>
</dbReference>
<dbReference type="SUPFAM" id="SSF53697">
    <property type="entry name" value="SIS domain"/>
    <property type="match status" value="1"/>
</dbReference>
<evidence type="ECO:0000313" key="6">
    <source>
        <dbReference type="EMBL" id="SDS66457.1"/>
    </source>
</evidence>
<evidence type="ECO:0000256" key="4">
    <source>
        <dbReference type="SAM" id="MobiDB-lite"/>
    </source>
</evidence>
<dbReference type="InterPro" id="IPR046348">
    <property type="entry name" value="SIS_dom_sf"/>
</dbReference>
<dbReference type="Pfam" id="PF01418">
    <property type="entry name" value="HTH_6"/>
    <property type="match status" value="1"/>
</dbReference>
<dbReference type="Pfam" id="PF01380">
    <property type="entry name" value="SIS"/>
    <property type="match status" value="1"/>
</dbReference>
<evidence type="ECO:0000256" key="2">
    <source>
        <dbReference type="ARBA" id="ARBA00023125"/>
    </source>
</evidence>
<dbReference type="RefSeq" id="WP_091525397.1">
    <property type="nucleotide sequence ID" value="NZ_LT629772.1"/>
</dbReference>
<dbReference type="OrthoDB" id="3237351at2"/>
<protein>
    <submittedName>
        <fullName evidence="6">DNA-binding transcriptional regulator, MurR/RpiR family, contains HTH and SIS domains</fullName>
    </submittedName>
</protein>
<accession>A0A1H1U1V5</accession>
<dbReference type="Gene3D" id="1.10.10.10">
    <property type="entry name" value="Winged helix-like DNA-binding domain superfamily/Winged helix DNA-binding domain"/>
    <property type="match status" value="1"/>
</dbReference>
<dbReference type="GO" id="GO:0003677">
    <property type="term" value="F:DNA binding"/>
    <property type="evidence" value="ECO:0007669"/>
    <property type="project" value="UniProtKB-KW"/>
</dbReference>
<proteinExistence type="predicted"/>
<dbReference type="STRING" id="630515.SAMN04489812_2607"/>
<dbReference type="PANTHER" id="PTHR30514:SF18">
    <property type="entry name" value="RPIR-FAMILY TRANSCRIPTIONAL REGULATOR"/>
    <property type="match status" value="1"/>
</dbReference>
<dbReference type="CDD" id="cd05013">
    <property type="entry name" value="SIS_RpiR"/>
    <property type="match status" value="1"/>
</dbReference>
<dbReference type="Proteomes" id="UP000199103">
    <property type="component" value="Chromosome I"/>
</dbReference>
<evidence type="ECO:0000259" key="5">
    <source>
        <dbReference type="PROSITE" id="PS51071"/>
    </source>
</evidence>
<dbReference type="GO" id="GO:1901135">
    <property type="term" value="P:carbohydrate derivative metabolic process"/>
    <property type="evidence" value="ECO:0007669"/>
    <property type="project" value="InterPro"/>
</dbReference>
<dbReference type="InterPro" id="IPR009057">
    <property type="entry name" value="Homeodomain-like_sf"/>
</dbReference>
<evidence type="ECO:0000256" key="3">
    <source>
        <dbReference type="ARBA" id="ARBA00023163"/>
    </source>
</evidence>
<dbReference type="SUPFAM" id="SSF46689">
    <property type="entry name" value="Homeodomain-like"/>
    <property type="match status" value="1"/>
</dbReference>
<keyword evidence="7" id="KW-1185">Reference proteome</keyword>
<gene>
    <name evidence="6" type="ORF">SAMN04489812_2607</name>
</gene>
<dbReference type="GO" id="GO:0003700">
    <property type="term" value="F:DNA-binding transcription factor activity"/>
    <property type="evidence" value="ECO:0007669"/>
    <property type="project" value="InterPro"/>
</dbReference>
<dbReference type="Gene3D" id="3.40.50.10490">
    <property type="entry name" value="Glucose-6-phosphate isomerase like protein, domain 1"/>
    <property type="match status" value="1"/>
</dbReference>
<dbReference type="AlphaFoldDB" id="A0A1H1U1V5"/>
<dbReference type="InterPro" id="IPR047640">
    <property type="entry name" value="RpiR-like"/>
</dbReference>
<feature type="domain" description="HTH rpiR-type" evidence="5">
    <location>
        <begin position="5"/>
        <end position="81"/>
    </location>
</feature>
<feature type="region of interest" description="Disordered" evidence="4">
    <location>
        <begin position="78"/>
        <end position="100"/>
    </location>
</feature>
<keyword evidence="1" id="KW-0805">Transcription regulation</keyword>
<organism evidence="6 7">
    <name type="scientific">Microlunatus soli</name>
    <dbReference type="NCBI Taxonomy" id="630515"/>
    <lineage>
        <taxon>Bacteria</taxon>
        <taxon>Bacillati</taxon>
        <taxon>Actinomycetota</taxon>
        <taxon>Actinomycetes</taxon>
        <taxon>Propionibacteriales</taxon>
        <taxon>Propionibacteriaceae</taxon>
        <taxon>Microlunatus</taxon>
    </lineage>
</organism>
<sequence>MSTAETTSVRDRIAAATLRPSERRVSLRLLTDYPSAGLSTTGALATAAAVSTQTVIRFVRALGFDSFADFRDALREEVRTASQGPEPVEGPLSKLGSKPEGETADLTGFARVVGERTARGFDRIPAASIDATIDLLTDLRGDLVTAGGRFTEVLARHLAFNLQAIRPGVRLLDDPMGASLATMIDLGPRDVVVLFDVERYQPAIRRLAEAAAERGASVVVVTDEPGTAAADFAVVTLIIDVEAPSPLDTLAGGVLLVEYLVARAIDRLDSVARDRLSVWETARSSDFD</sequence>
<evidence type="ECO:0000256" key="1">
    <source>
        <dbReference type="ARBA" id="ARBA00023015"/>
    </source>
</evidence>
<dbReference type="InterPro" id="IPR036388">
    <property type="entry name" value="WH-like_DNA-bd_sf"/>
</dbReference>
<name>A0A1H1U1V5_9ACTN</name>
<keyword evidence="2 6" id="KW-0238">DNA-binding</keyword>
<dbReference type="PROSITE" id="PS51071">
    <property type="entry name" value="HTH_RPIR"/>
    <property type="match status" value="1"/>
</dbReference>
<dbReference type="PANTHER" id="PTHR30514">
    <property type="entry name" value="GLUCOKINASE"/>
    <property type="match status" value="1"/>
</dbReference>
<dbReference type="GO" id="GO:0097367">
    <property type="term" value="F:carbohydrate derivative binding"/>
    <property type="evidence" value="ECO:0007669"/>
    <property type="project" value="InterPro"/>
</dbReference>
<dbReference type="InterPro" id="IPR035472">
    <property type="entry name" value="RpiR-like_SIS"/>
</dbReference>
<keyword evidence="3" id="KW-0804">Transcription</keyword>
<dbReference type="EMBL" id="LT629772">
    <property type="protein sequence ID" value="SDS66457.1"/>
    <property type="molecule type" value="Genomic_DNA"/>
</dbReference>
<evidence type="ECO:0000313" key="7">
    <source>
        <dbReference type="Proteomes" id="UP000199103"/>
    </source>
</evidence>
<reference evidence="6 7" key="1">
    <citation type="submission" date="2016-10" db="EMBL/GenBank/DDBJ databases">
        <authorList>
            <person name="de Groot N.N."/>
        </authorList>
    </citation>
    <scope>NUCLEOTIDE SEQUENCE [LARGE SCALE GENOMIC DNA]</scope>
    <source>
        <strain evidence="6 7">DSM 21800</strain>
    </source>
</reference>